<dbReference type="AlphaFoldDB" id="A0A560HJZ2"/>
<sequence length="180" mass="20107">MVRNNRLPRRCELSAAKSLEQGHAYVEVVFEPPRFDCVHQALAIAEATADAGLDAAAGSQAIIKRRECQVELRTDETVHDPPNAVRADTDLQPCLLERLLGHRKSGKIGILPLDQLNQVGRRRITEAKARKTEYVTWRPGRTDGQTFIAQLNKDRCKGLMIVGKLSLVPCHDQDTRFSLS</sequence>
<comment type="caution">
    <text evidence="1">The sequence shown here is derived from an EMBL/GenBank/DDBJ whole genome shotgun (WGS) entry which is preliminary data.</text>
</comment>
<accession>A0A560HJZ2</accession>
<evidence type="ECO:0000313" key="1">
    <source>
        <dbReference type="EMBL" id="TWB46817.1"/>
    </source>
</evidence>
<proteinExistence type="predicted"/>
<organism evidence="1 2">
    <name type="scientific">Nitrospirillum amazonense</name>
    <dbReference type="NCBI Taxonomy" id="28077"/>
    <lineage>
        <taxon>Bacteria</taxon>
        <taxon>Pseudomonadati</taxon>
        <taxon>Pseudomonadota</taxon>
        <taxon>Alphaproteobacteria</taxon>
        <taxon>Rhodospirillales</taxon>
        <taxon>Azospirillaceae</taxon>
        <taxon>Nitrospirillum</taxon>
    </lineage>
</organism>
<dbReference type="Proteomes" id="UP000318050">
    <property type="component" value="Unassembled WGS sequence"/>
</dbReference>
<protein>
    <submittedName>
        <fullName evidence="1">Uncharacterized protein</fullName>
    </submittedName>
</protein>
<reference evidence="1 2" key="1">
    <citation type="submission" date="2019-06" db="EMBL/GenBank/DDBJ databases">
        <title>Genomic Encyclopedia of Type Strains, Phase IV (KMG-V): Genome sequencing to study the core and pangenomes of soil and plant-associated prokaryotes.</title>
        <authorList>
            <person name="Whitman W."/>
        </authorList>
    </citation>
    <scope>NUCLEOTIDE SEQUENCE [LARGE SCALE GENOMIC DNA]</scope>
    <source>
        <strain evidence="1 2">BR 11140</strain>
    </source>
</reference>
<gene>
    <name evidence="1" type="ORF">FBZ92_14312</name>
</gene>
<name>A0A560HJZ2_9PROT</name>
<evidence type="ECO:0000313" key="2">
    <source>
        <dbReference type="Proteomes" id="UP000318050"/>
    </source>
</evidence>
<dbReference type="EMBL" id="VITT01000043">
    <property type="protein sequence ID" value="TWB46817.1"/>
    <property type="molecule type" value="Genomic_DNA"/>
</dbReference>